<protein>
    <recommendedName>
        <fullName evidence="3">Sialate O-acetylesterase domain-containing protein</fullName>
    </recommendedName>
</protein>
<dbReference type="GO" id="GO:0004553">
    <property type="term" value="F:hydrolase activity, hydrolyzing O-glycosyl compounds"/>
    <property type="evidence" value="ECO:0007669"/>
    <property type="project" value="InterPro"/>
</dbReference>
<evidence type="ECO:0000313" key="5">
    <source>
        <dbReference type="Proteomes" id="UP000617628"/>
    </source>
</evidence>
<gene>
    <name evidence="4" type="ORF">JIN87_15790</name>
</gene>
<dbReference type="InterPro" id="IPR005181">
    <property type="entry name" value="SASA"/>
</dbReference>
<dbReference type="InterPro" id="IPR036514">
    <property type="entry name" value="SGNH_hydro_sf"/>
</dbReference>
<dbReference type="Proteomes" id="UP000617628">
    <property type="component" value="Unassembled WGS sequence"/>
</dbReference>
<dbReference type="InterPro" id="IPR013783">
    <property type="entry name" value="Ig-like_fold"/>
</dbReference>
<dbReference type="SUPFAM" id="SSF52266">
    <property type="entry name" value="SGNH hydrolase"/>
    <property type="match status" value="1"/>
</dbReference>
<sequence>MKAFLLLFATTICPLLHALELASPFGDHMVLQRQIRLPIWGTAAPGEKVTVTFANQNVSTRADAGGDWKIKLTPIPASPEGRPFTVSGNQSKTNITLLDVLVGDVWLCGGQSNMERQLGPRSGQPDIYNWQAEASSANYPQIRELYVQQTLSHTPQTRVDAKWRVCSPDTVEDFTAVGYYFARDLHLSQDVPIGIIHSSWGGTPAQAWTGKEGLSEFPHYLAESKRLQEHATEPERARAEHEKSVNAWYQQHDLGTREQWWQDTTSPEWQSMQLPNMWEDQGHDGIDGIAWFEKRFEIPTLWAEQPLVLELGAIDDVDTTWINGHKLGSTTGWQTLRRYEIAPQILKPGSNTIRVRVLDTGGGGGIWDPQTPLQISPKVNPTEAIDLAGSWNYKFSHIFTDGPRPPQDTTNTPGAATVLYNGMIAPLIPYSIKGVAFYQGEANAGNATEYQTLLPALITDWRKRWALGDFPFLFVQIAPFEGMPPEIREAQRLAQLATPNTAMAVTIDVGDALDIHPANKEPVGQRLALAARSLAYGDDIIYSGPTLIEATRRGSQAILTFDNAANGLVAPGGQAIGFELAGPDGIFHIAKAQIHPSKITLESERVPEPKLVRYAWSNVPEGNLYNSEGLPASPFQTQTSP</sequence>
<dbReference type="PANTHER" id="PTHR22901:SF0">
    <property type="entry name" value="SIALATE O-ACETYLESTERASE"/>
    <property type="match status" value="1"/>
</dbReference>
<keyword evidence="5" id="KW-1185">Reference proteome</keyword>
<dbReference type="GO" id="GO:0005975">
    <property type="term" value="P:carbohydrate metabolic process"/>
    <property type="evidence" value="ECO:0007669"/>
    <property type="project" value="InterPro"/>
</dbReference>
<dbReference type="GO" id="GO:0001681">
    <property type="term" value="F:sialate O-acetylesterase activity"/>
    <property type="evidence" value="ECO:0007669"/>
    <property type="project" value="InterPro"/>
</dbReference>
<dbReference type="SUPFAM" id="SSF49785">
    <property type="entry name" value="Galactose-binding domain-like"/>
    <property type="match status" value="1"/>
</dbReference>
<dbReference type="Gene3D" id="3.40.50.1110">
    <property type="entry name" value="SGNH hydrolase"/>
    <property type="match status" value="2"/>
</dbReference>
<dbReference type="PANTHER" id="PTHR22901">
    <property type="entry name" value="SIALATE O-ACETYLESTERASE"/>
    <property type="match status" value="1"/>
</dbReference>
<keyword evidence="2" id="KW-0732">Signal</keyword>
<dbReference type="Gene3D" id="2.60.120.260">
    <property type="entry name" value="Galactose-binding domain-like"/>
    <property type="match status" value="1"/>
</dbReference>
<proteinExistence type="predicted"/>
<dbReference type="Pfam" id="PF03629">
    <property type="entry name" value="SASA"/>
    <property type="match status" value="1"/>
</dbReference>
<evidence type="ECO:0000259" key="3">
    <source>
        <dbReference type="Pfam" id="PF03629"/>
    </source>
</evidence>
<accession>A0A934RX04</accession>
<evidence type="ECO:0000256" key="2">
    <source>
        <dbReference type="SAM" id="SignalP"/>
    </source>
</evidence>
<name>A0A934RX04_9BACT</name>
<dbReference type="InterPro" id="IPR039329">
    <property type="entry name" value="SIAE"/>
</dbReference>
<organism evidence="4 5">
    <name type="scientific">Pelagicoccus mobilis</name>
    <dbReference type="NCBI Taxonomy" id="415221"/>
    <lineage>
        <taxon>Bacteria</taxon>
        <taxon>Pseudomonadati</taxon>
        <taxon>Verrucomicrobiota</taxon>
        <taxon>Opitutia</taxon>
        <taxon>Puniceicoccales</taxon>
        <taxon>Pelagicoccaceae</taxon>
        <taxon>Pelagicoccus</taxon>
    </lineage>
</organism>
<feature type="domain" description="Sialate O-acetylesterase" evidence="3">
    <location>
        <begin position="431"/>
        <end position="530"/>
    </location>
</feature>
<dbReference type="RefSeq" id="WP_200356555.1">
    <property type="nucleotide sequence ID" value="NZ_JAENIL010000029.1"/>
</dbReference>
<feature type="signal peptide" evidence="2">
    <location>
        <begin position="1"/>
        <end position="18"/>
    </location>
</feature>
<keyword evidence="1" id="KW-0378">Hydrolase</keyword>
<evidence type="ECO:0000256" key="1">
    <source>
        <dbReference type="ARBA" id="ARBA00022801"/>
    </source>
</evidence>
<evidence type="ECO:0000313" key="4">
    <source>
        <dbReference type="EMBL" id="MBK1878342.1"/>
    </source>
</evidence>
<dbReference type="Gene3D" id="2.60.40.10">
    <property type="entry name" value="Immunoglobulins"/>
    <property type="match status" value="1"/>
</dbReference>
<feature type="chain" id="PRO_5037886929" description="Sialate O-acetylesterase domain-containing protein" evidence="2">
    <location>
        <begin position="19"/>
        <end position="641"/>
    </location>
</feature>
<dbReference type="InterPro" id="IPR008979">
    <property type="entry name" value="Galactose-bd-like_sf"/>
</dbReference>
<comment type="caution">
    <text evidence="4">The sequence shown here is derived from an EMBL/GenBank/DDBJ whole genome shotgun (WGS) entry which is preliminary data.</text>
</comment>
<dbReference type="EMBL" id="JAENIL010000029">
    <property type="protein sequence ID" value="MBK1878342.1"/>
    <property type="molecule type" value="Genomic_DNA"/>
</dbReference>
<dbReference type="AlphaFoldDB" id="A0A934RX04"/>
<reference evidence="4" key="1">
    <citation type="submission" date="2021-01" db="EMBL/GenBank/DDBJ databases">
        <title>Modified the classification status of verrucomicrobia.</title>
        <authorList>
            <person name="Feng X."/>
        </authorList>
    </citation>
    <scope>NUCLEOTIDE SEQUENCE</scope>
    <source>
        <strain evidence="4">KCTC 13126</strain>
    </source>
</reference>